<evidence type="ECO:0000313" key="3">
    <source>
        <dbReference type="Proteomes" id="UP001108240"/>
    </source>
</evidence>
<feature type="compositionally biased region" description="Basic and acidic residues" evidence="1">
    <location>
        <begin position="1"/>
        <end position="10"/>
    </location>
</feature>
<evidence type="ECO:0000256" key="1">
    <source>
        <dbReference type="SAM" id="MobiDB-lite"/>
    </source>
</evidence>
<reference evidence="2" key="1">
    <citation type="submission" date="2025-08" db="UniProtKB">
        <authorList>
            <consortium name="Ensembl"/>
        </authorList>
    </citation>
    <scope>IDENTIFICATION</scope>
</reference>
<sequence>MRARVHEDAHMGSMGCGGSRSATIEPRYYESRDTESTWLTSTDTETQRAAAGNGTGESAPENDKTAAAAAAGSGQKEEKPATRSSSAKEKKLVNAGTQCGRNPSSTPRRPAHRDEVKSKSKKTPQTEGVKSVRSDCKHRDGSELFVCSSACKRRALERMATLTCCNTSFASLKLLVF</sequence>
<feature type="compositionally biased region" description="Basic and acidic residues" evidence="1">
    <location>
        <begin position="75"/>
        <end position="92"/>
    </location>
</feature>
<dbReference type="GO" id="GO:0005737">
    <property type="term" value="C:cytoplasm"/>
    <property type="evidence" value="ECO:0007669"/>
    <property type="project" value="InterPro"/>
</dbReference>
<dbReference type="Ensembl" id="ENSCCRT00000136048.1">
    <property type="protein sequence ID" value="ENSCCRP00000166544.1"/>
    <property type="gene ID" value="ENSCCRG00000076570.1"/>
</dbReference>
<dbReference type="GeneTree" id="ENSGT00390000013853"/>
<keyword evidence="3" id="KW-1185">Reference proteome</keyword>
<reference evidence="2" key="2">
    <citation type="submission" date="2025-09" db="UniProtKB">
        <authorList>
            <consortium name="Ensembl"/>
        </authorList>
    </citation>
    <scope>IDENTIFICATION</scope>
</reference>
<feature type="region of interest" description="Disordered" evidence="1">
    <location>
        <begin position="1"/>
        <end position="134"/>
    </location>
</feature>
<feature type="compositionally biased region" description="Polar residues" evidence="1">
    <location>
        <begin position="95"/>
        <end position="107"/>
    </location>
</feature>
<dbReference type="Proteomes" id="UP001108240">
    <property type="component" value="Unplaced"/>
</dbReference>
<protein>
    <submittedName>
        <fullName evidence="2">BAALC binder of MAP3K1 and KLF4 a</fullName>
    </submittedName>
</protein>
<accession>A0A9J8C983</accession>
<dbReference type="Pfam" id="PF06989">
    <property type="entry name" value="BAALC_N"/>
    <property type="match status" value="1"/>
</dbReference>
<dbReference type="PANTHER" id="PTHR14731:SF0">
    <property type="entry name" value="BRAIN AND ACUTE LEUKEMIA CYTOPLASMIC PROTEIN"/>
    <property type="match status" value="1"/>
</dbReference>
<organism evidence="2 3">
    <name type="scientific">Cyprinus carpio carpio</name>
    <dbReference type="NCBI Taxonomy" id="630221"/>
    <lineage>
        <taxon>Eukaryota</taxon>
        <taxon>Metazoa</taxon>
        <taxon>Chordata</taxon>
        <taxon>Craniata</taxon>
        <taxon>Vertebrata</taxon>
        <taxon>Euteleostomi</taxon>
        <taxon>Actinopterygii</taxon>
        <taxon>Neopterygii</taxon>
        <taxon>Teleostei</taxon>
        <taxon>Ostariophysi</taxon>
        <taxon>Cypriniformes</taxon>
        <taxon>Cyprinidae</taxon>
        <taxon>Cyprininae</taxon>
        <taxon>Cyprinus</taxon>
    </lineage>
</organism>
<evidence type="ECO:0000313" key="2">
    <source>
        <dbReference type="Ensembl" id="ENSCCRP00000166544.1"/>
    </source>
</evidence>
<dbReference type="InterPro" id="IPR009728">
    <property type="entry name" value="BAALC"/>
</dbReference>
<dbReference type="PANTHER" id="PTHR14731">
    <property type="entry name" value="BRAIN AND ACUTE LEUKEMIA CYTOPLASMIC PROTEIN"/>
    <property type="match status" value="1"/>
</dbReference>
<dbReference type="AlphaFoldDB" id="A0A9J8C983"/>
<name>A0A9J8C983_CYPCA</name>
<proteinExistence type="predicted"/>